<dbReference type="Gene3D" id="3.90.1150.140">
    <property type="match status" value="1"/>
</dbReference>
<dbReference type="Pfam" id="PF07075">
    <property type="entry name" value="NamZ_N"/>
    <property type="match status" value="1"/>
</dbReference>
<evidence type="ECO:0000259" key="2">
    <source>
        <dbReference type="Pfam" id="PF20732"/>
    </source>
</evidence>
<dbReference type="PANTHER" id="PTHR42915:SF1">
    <property type="entry name" value="PEPTIDOGLYCAN BETA-N-ACETYLMURAMIDASE NAMZ"/>
    <property type="match status" value="1"/>
</dbReference>
<accession>A0ABV5FEZ5</accession>
<dbReference type="EMBL" id="JBHMFC010000103">
    <property type="protein sequence ID" value="MFB9058005.1"/>
    <property type="molecule type" value="Genomic_DNA"/>
</dbReference>
<dbReference type="Proteomes" id="UP001589585">
    <property type="component" value="Unassembled WGS sequence"/>
</dbReference>
<proteinExistence type="predicted"/>
<feature type="domain" description="Peptidoglycan beta-N-acetylmuramidase NamZ N-terminal" evidence="1">
    <location>
        <begin position="74"/>
        <end position="277"/>
    </location>
</feature>
<feature type="domain" description="Peptidoglycan beta-N-acetylmuramidase NamZ C-terminal" evidence="2">
    <location>
        <begin position="282"/>
        <end position="419"/>
    </location>
</feature>
<dbReference type="Gene3D" id="3.40.50.12170">
    <property type="entry name" value="Uncharacterised protein PF07075, DUF1343"/>
    <property type="match status" value="1"/>
</dbReference>
<dbReference type="InterPro" id="IPR048503">
    <property type="entry name" value="NamZ_C"/>
</dbReference>
<organism evidence="3 4">
    <name type="scientific">Mariniflexile ostreae</name>
    <dbReference type="NCBI Taxonomy" id="1520892"/>
    <lineage>
        <taxon>Bacteria</taxon>
        <taxon>Pseudomonadati</taxon>
        <taxon>Bacteroidota</taxon>
        <taxon>Flavobacteriia</taxon>
        <taxon>Flavobacteriales</taxon>
        <taxon>Flavobacteriaceae</taxon>
        <taxon>Mariniflexile</taxon>
    </lineage>
</organism>
<dbReference type="PANTHER" id="PTHR42915">
    <property type="entry name" value="HYPOTHETICAL 460 KDA PROTEIN IN FEUA-SIGW INTERGENIC REGION [PRECURSOR]"/>
    <property type="match status" value="1"/>
</dbReference>
<dbReference type="PROSITE" id="PS51257">
    <property type="entry name" value="PROKAR_LIPOPROTEIN"/>
    <property type="match status" value="1"/>
</dbReference>
<reference evidence="3 4" key="1">
    <citation type="submission" date="2024-09" db="EMBL/GenBank/DDBJ databases">
        <authorList>
            <person name="Sun Q."/>
            <person name="Mori K."/>
        </authorList>
    </citation>
    <scope>NUCLEOTIDE SEQUENCE [LARGE SCALE GENOMIC DNA]</scope>
    <source>
        <strain evidence="3 4">CECT 8622</strain>
    </source>
</reference>
<dbReference type="Pfam" id="PF20732">
    <property type="entry name" value="NamZ_C"/>
    <property type="match status" value="1"/>
</dbReference>
<evidence type="ECO:0000313" key="4">
    <source>
        <dbReference type="Proteomes" id="UP001589585"/>
    </source>
</evidence>
<keyword evidence="4" id="KW-1185">Reference proteome</keyword>
<dbReference type="InterPro" id="IPR008302">
    <property type="entry name" value="NamZ"/>
</dbReference>
<evidence type="ECO:0000259" key="1">
    <source>
        <dbReference type="Pfam" id="PF07075"/>
    </source>
</evidence>
<dbReference type="PIRSF" id="PIRSF016719">
    <property type="entry name" value="UCP016719"/>
    <property type="match status" value="1"/>
</dbReference>
<protein>
    <submittedName>
        <fullName evidence="3">Exo-beta-N-acetylmuramidase NamZ domain-containing protein</fullName>
    </submittedName>
</protein>
<dbReference type="RefSeq" id="WP_379862251.1">
    <property type="nucleotide sequence ID" value="NZ_JBHMFC010000103.1"/>
</dbReference>
<sequence>MRFNVFKNTVLFSVLVMISCRSNSTEKDGRLPIHNQDAIKVSAPTPLPNKHNKKIIVGSNQTEHYLPLLKEKKIGIVANQTSVIFKNDGHYTHLVDSLLALQVNVTKVFAPEHGFRGTADAGEVIKDGIDTKTGLPLISLYGTNKKPSKEQLNDIDLLIFDIQDVGARFYTYISSLHYVMEACAENNIPVLILDRPNPNGHYIDGPVLESAHKSFVGMHPIPVVHGMTIGEYAQMINGEKWLTNGKPCAITVIPVKNYNRNVEYDLPIKPSPNLPNAKAINLYPSICLFEGTNINAGRGTNTQFQIYGSPFLNPNIYPFKFTPQSNEGAKHPKHENKVCYGEDLTTSKTLNALHLNWLIEAYKNTENKTEFFNSFFTKLAGTKKLQEQIEKGLTDIQIKATWQKDLDTFKKMRSPYLIYK</sequence>
<gene>
    <name evidence="3" type="ORF">ACFFU9_14765</name>
</gene>
<comment type="caution">
    <text evidence="3">The sequence shown here is derived from an EMBL/GenBank/DDBJ whole genome shotgun (WGS) entry which is preliminary data.</text>
</comment>
<dbReference type="InterPro" id="IPR048502">
    <property type="entry name" value="NamZ_N"/>
</dbReference>
<name>A0ABV5FEZ5_9FLAO</name>
<evidence type="ECO:0000313" key="3">
    <source>
        <dbReference type="EMBL" id="MFB9058005.1"/>
    </source>
</evidence>